<sequence length="1020" mass="112044">MKKTLLVLVAAGIFSIRAWAQPTTFPRNGVYDERPQLYAFTNATIHTDYQTIISNATLVIRNGIVESVGTGIAVPTGAVVTDLKGKHIYPGLVDIYSDYGMPEVKKEGFSWGAFYLRPPQYDSGKKGAYNWNEAIRPENSAADIFAIDAKKAEELRKLGFGAALIHNPDGIARGTGAVVHLGAGKENEVLLKSNASTHFSFDKGSSKQIYPVALMGSIALIRQTYLDADWYKKGGNKVERNLSLDAFNQQRALPAFFEANTRLNILRADKIGDEFGVQYIIKTKGDEYARLDEVKATNAPLVVSLDFPKPFDVEDPLDMVMVPYEDMKHWELAPSNPAALAKAGIPFALTAADLKNKADFWANLRKAIEYGLDEKIALKALTITPATLLKMDNQIGSLKKGMLANFLITSDNLFGKTTIIYDNYIAGNRYTVTGMPDVDIRGEYNLAVGGQNYKMTIAGMPEKPEVKIGVADTGKAVAKAILNNSLISISFKADKKDKAEIRLTGWLTGNNLKGEGMLTDGKAVKWVATYSGAVKPEAPKENKADTKSAVADLGKVVYPFIAFGVENKLKAEDMLIKNATVWTNEAEGKLENADVLIKGGKIAQVGKNLSAAGVKVIDGTGKHLTAGIIDEHSHIATESVNELQASTAEVRIGDNVDSEDINIYRQLAGGVTTSQILHGSANPIGGQSALIKLKWGEGPEELKIKNADGFIKFALGENVKQSSSMTSTRFPQTRMGVEQVMMDAFIRAKEYDQALKKYNPKDPNAVPVRRDLELDALAEILNQKRFITCHSYVQSEINMLMHVADSLGFKINTFTHILEGYKVADKMKSRNINASTFADWWAYKMEVQDAIAYSPTLMNKVGLNVGINSDDAEMARRLNQEAAKTVKYGGTTEEDALKMVTLNPARMLHLENRIGSIKAGKDADLVLWNGNPLSIYSRPEKTIIEGTIYYDLERDIKMREELQKDRARIATKMLAAKASNPQGAQMPTPKVMRHYHCDSLFGNEGTCGKAKTFMEVHFSE</sequence>
<evidence type="ECO:0000256" key="1">
    <source>
        <dbReference type="SAM" id="SignalP"/>
    </source>
</evidence>
<feature type="signal peptide" evidence="1">
    <location>
        <begin position="1"/>
        <end position="20"/>
    </location>
</feature>
<gene>
    <name evidence="3" type="ORF">QNI22_25860</name>
</gene>
<feature type="chain" id="PRO_5042196550" evidence="1">
    <location>
        <begin position="21"/>
        <end position="1020"/>
    </location>
</feature>
<dbReference type="InterPro" id="IPR006680">
    <property type="entry name" value="Amidohydro-rel"/>
</dbReference>
<dbReference type="Proteomes" id="UP001232063">
    <property type="component" value="Unassembled WGS sequence"/>
</dbReference>
<organism evidence="3 4">
    <name type="scientific">Xanthocytophaga agilis</name>
    <dbReference type="NCBI Taxonomy" id="3048010"/>
    <lineage>
        <taxon>Bacteria</taxon>
        <taxon>Pseudomonadati</taxon>
        <taxon>Bacteroidota</taxon>
        <taxon>Cytophagia</taxon>
        <taxon>Cytophagales</taxon>
        <taxon>Rhodocytophagaceae</taxon>
        <taxon>Xanthocytophaga</taxon>
    </lineage>
</organism>
<feature type="domain" description="Amidohydrolase-related" evidence="2">
    <location>
        <begin position="855"/>
        <end position="935"/>
    </location>
</feature>
<name>A0AAE3R9T9_9BACT</name>
<dbReference type="InterPro" id="IPR051781">
    <property type="entry name" value="Metallo-dep_Hydrolase"/>
</dbReference>
<protein>
    <submittedName>
        <fullName evidence="3">Amidohydrolase family protein</fullName>
    </submittedName>
</protein>
<dbReference type="SUPFAM" id="SSF51338">
    <property type="entry name" value="Composite domain of metallo-dependent hydrolases"/>
    <property type="match status" value="2"/>
</dbReference>
<dbReference type="Gene3D" id="3.20.20.140">
    <property type="entry name" value="Metal-dependent hydrolases"/>
    <property type="match status" value="2"/>
</dbReference>
<evidence type="ECO:0000259" key="2">
    <source>
        <dbReference type="Pfam" id="PF01979"/>
    </source>
</evidence>
<keyword evidence="1" id="KW-0732">Signal</keyword>
<feature type="domain" description="Amidohydrolase-related" evidence="2">
    <location>
        <begin position="351"/>
        <end position="411"/>
    </location>
</feature>
<dbReference type="PANTHER" id="PTHR43135:SF3">
    <property type="entry name" value="ALPHA-D-RIBOSE 1-METHYLPHOSPHONATE 5-TRIPHOSPHATE DIPHOSPHATASE"/>
    <property type="match status" value="1"/>
</dbReference>
<dbReference type="RefSeq" id="WP_314515048.1">
    <property type="nucleotide sequence ID" value="NZ_JASJOU010000010.1"/>
</dbReference>
<dbReference type="Gene3D" id="2.30.40.10">
    <property type="entry name" value="Urease, subunit C, domain 1"/>
    <property type="match status" value="1"/>
</dbReference>
<proteinExistence type="predicted"/>
<keyword evidence="4" id="KW-1185">Reference proteome</keyword>
<dbReference type="SUPFAM" id="SSF51556">
    <property type="entry name" value="Metallo-dependent hydrolases"/>
    <property type="match status" value="1"/>
</dbReference>
<dbReference type="PANTHER" id="PTHR43135">
    <property type="entry name" value="ALPHA-D-RIBOSE 1-METHYLPHOSPHONATE 5-TRIPHOSPHATE DIPHOSPHATASE"/>
    <property type="match status" value="1"/>
</dbReference>
<dbReference type="EMBL" id="JASJOU010000010">
    <property type="protein sequence ID" value="MDJ1504114.1"/>
    <property type="molecule type" value="Genomic_DNA"/>
</dbReference>
<dbReference type="CDD" id="cd01309">
    <property type="entry name" value="Met_dep_hydrolase_C"/>
    <property type="match status" value="1"/>
</dbReference>
<reference evidence="3" key="1">
    <citation type="submission" date="2023-05" db="EMBL/GenBank/DDBJ databases">
        <authorList>
            <person name="Zhang X."/>
        </authorList>
    </citation>
    <scope>NUCLEOTIDE SEQUENCE</scope>
    <source>
        <strain evidence="3">BD1B2-1</strain>
    </source>
</reference>
<dbReference type="Pfam" id="PF01979">
    <property type="entry name" value="Amidohydro_1"/>
    <property type="match status" value="2"/>
</dbReference>
<accession>A0AAE3R9T9</accession>
<dbReference type="GO" id="GO:0016810">
    <property type="term" value="F:hydrolase activity, acting on carbon-nitrogen (but not peptide) bonds"/>
    <property type="evidence" value="ECO:0007669"/>
    <property type="project" value="InterPro"/>
</dbReference>
<dbReference type="InterPro" id="IPR032466">
    <property type="entry name" value="Metal_Hydrolase"/>
</dbReference>
<dbReference type="AlphaFoldDB" id="A0AAE3R9T9"/>
<dbReference type="InterPro" id="IPR011059">
    <property type="entry name" value="Metal-dep_hydrolase_composite"/>
</dbReference>
<evidence type="ECO:0000313" key="4">
    <source>
        <dbReference type="Proteomes" id="UP001232063"/>
    </source>
</evidence>
<evidence type="ECO:0000313" key="3">
    <source>
        <dbReference type="EMBL" id="MDJ1504114.1"/>
    </source>
</evidence>
<comment type="caution">
    <text evidence="3">The sequence shown here is derived from an EMBL/GenBank/DDBJ whole genome shotgun (WGS) entry which is preliminary data.</text>
</comment>